<dbReference type="GO" id="GO:0006694">
    <property type="term" value="P:steroid biosynthetic process"/>
    <property type="evidence" value="ECO:0007669"/>
    <property type="project" value="InterPro"/>
</dbReference>
<evidence type="ECO:0000259" key="8">
    <source>
        <dbReference type="PROSITE" id="PS50845"/>
    </source>
</evidence>
<keyword evidence="4 7" id="KW-1133">Transmembrane helix</keyword>
<keyword evidence="5" id="KW-0560">Oxidoreductase</keyword>
<dbReference type="PANTHER" id="PTHR10366:SF639">
    <property type="entry name" value="3BETA-HYDROXYSTEROID-DEHYDROGENASE_DECARBOXYLASE ISOFORM 3"/>
    <property type="match status" value="1"/>
</dbReference>
<dbReference type="AlphaFoldDB" id="A0AAD4XL32"/>
<dbReference type="Gene3D" id="3.40.50.720">
    <property type="entry name" value="NAD(P)-binding Rossmann-like Domain"/>
    <property type="match status" value="1"/>
</dbReference>
<dbReference type="PROSITE" id="PS50845">
    <property type="entry name" value="RETICULON"/>
    <property type="match status" value="1"/>
</dbReference>
<comment type="subcellular location">
    <subcellularLocation>
        <location evidence="1 7">Endoplasmic reticulum membrane</location>
        <topology evidence="1 7">Multi-pass membrane protein</topology>
    </subcellularLocation>
</comment>
<evidence type="ECO:0000256" key="3">
    <source>
        <dbReference type="ARBA" id="ARBA00022824"/>
    </source>
</evidence>
<sequence>MAISTDESNPRICVVLGGRNFIGKSLVLQLLKSKNWIIRIADSDPSLNLDLKEQDSLLSHAISSSQASYFQVDVRDKSQIKRAIEGSEVLFHIDPTNSLSENTYHQYMITVQGTKNVISVCRESKVKRLIYNSSADVVFDGKHDICNGDESLPYPSKSANIFSDFKAQAESLILFANTSNGLLTCALRPSSPFGPGDTHLIPFIVNSAKSGLAKLILGNGTNMCDFTYVDNIAHAHVCAEEALRSGVTSVAGRAFFITNLEPMKYWDFASLILEGLGYQSFRAVIRLPARLVQVIPVIVNYFPQTMIHILSRTRTFNSSQAQNHIGYTPVVSLKEGATLTVQSFSQLAEGSPRGKSKAEKLLGSGRAGRVLLWRDERESFTYFLTLALLSNWFFLPERTFISSAAKILLAVTVVLYGLGRLPSPMFRLTVRMINPSHFQVPEATIKDLTISLTSAWNWWMRTLRSFARGDDWSTFFQVTVSLYLLKLLLSLSISTVFGLVLVFAFTAFFVYEQYEDEIDRVAEVSFMAIKSTMGLRFNKVSLQFGVDYQIKYIYIGMIILAKPSSYKLCQARMARSVFSL</sequence>
<evidence type="ECO:0000256" key="2">
    <source>
        <dbReference type="ARBA" id="ARBA00022692"/>
    </source>
</evidence>
<keyword evidence="10" id="KW-1185">Reference proteome</keyword>
<evidence type="ECO:0000313" key="9">
    <source>
        <dbReference type="EMBL" id="KAI3928220.1"/>
    </source>
</evidence>
<dbReference type="PANTHER" id="PTHR10366">
    <property type="entry name" value="NAD DEPENDENT EPIMERASE/DEHYDRATASE"/>
    <property type="match status" value="1"/>
</dbReference>
<comment type="caution">
    <text evidence="7">Lacks conserved residue(s) required for the propagation of feature annotation.</text>
</comment>
<dbReference type="SUPFAM" id="SSF51735">
    <property type="entry name" value="NAD(P)-binding Rossmann-fold domains"/>
    <property type="match status" value="1"/>
</dbReference>
<feature type="transmembrane region" description="Helical" evidence="7">
    <location>
        <begin position="487"/>
        <end position="511"/>
    </location>
</feature>
<protein>
    <recommendedName>
        <fullName evidence="7">Reticulon-like protein</fullName>
    </recommendedName>
</protein>
<dbReference type="InterPro" id="IPR036291">
    <property type="entry name" value="NAD(P)-bd_dom_sf"/>
</dbReference>
<evidence type="ECO:0000256" key="7">
    <source>
        <dbReference type="RuleBase" id="RU363132"/>
    </source>
</evidence>
<gene>
    <name evidence="9" type="ORF">MKW98_023821</name>
</gene>
<dbReference type="Pfam" id="PF01073">
    <property type="entry name" value="3Beta_HSD"/>
    <property type="match status" value="1"/>
</dbReference>
<evidence type="ECO:0000313" key="10">
    <source>
        <dbReference type="Proteomes" id="UP001202328"/>
    </source>
</evidence>
<accession>A0AAD4XL32</accession>
<name>A0AAD4XL32_9MAGN</name>
<keyword evidence="3 7" id="KW-0256">Endoplasmic reticulum</keyword>
<evidence type="ECO:0000256" key="6">
    <source>
        <dbReference type="ARBA" id="ARBA00023136"/>
    </source>
</evidence>
<proteinExistence type="predicted"/>
<keyword evidence="2 7" id="KW-0812">Transmembrane</keyword>
<evidence type="ECO:0000256" key="5">
    <source>
        <dbReference type="ARBA" id="ARBA00023002"/>
    </source>
</evidence>
<reference evidence="9" key="1">
    <citation type="submission" date="2022-04" db="EMBL/GenBank/DDBJ databases">
        <title>A functionally conserved STORR gene fusion in Papaver species that diverged 16.8 million years ago.</title>
        <authorList>
            <person name="Catania T."/>
        </authorList>
    </citation>
    <scope>NUCLEOTIDE SEQUENCE</scope>
    <source>
        <strain evidence="9">S-188037</strain>
    </source>
</reference>
<comment type="caution">
    <text evidence="9">The sequence shown here is derived from an EMBL/GenBank/DDBJ whole genome shotgun (WGS) entry which is preliminary data.</text>
</comment>
<dbReference type="GO" id="GO:0005789">
    <property type="term" value="C:endoplasmic reticulum membrane"/>
    <property type="evidence" value="ECO:0007669"/>
    <property type="project" value="UniProtKB-SubCell"/>
</dbReference>
<dbReference type="Pfam" id="PF02453">
    <property type="entry name" value="Reticulon"/>
    <property type="match status" value="1"/>
</dbReference>
<organism evidence="9 10">
    <name type="scientific">Papaver atlanticum</name>
    <dbReference type="NCBI Taxonomy" id="357466"/>
    <lineage>
        <taxon>Eukaryota</taxon>
        <taxon>Viridiplantae</taxon>
        <taxon>Streptophyta</taxon>
        <taxon>Embryophyta</taxon>
        <taxon>Tracheophyta</taxon>
        <taxon>Spermatophyta</taxon>
        <taxon>Magnoliopsida</taxon>
        <taxon>Ranunculales</taxon>
        <taxon>Papaveraceae</taxon>
        <taxon>Papaveroideae</taxon>
        <taxon>Papaver</taxon>
    </lineage>
</organism>
<dbReference type="InterPro" id="IPR003388">
    <property type="entry name" value="Reticulon"/>
</dbReference>
<feature type="domain" description="Reticulon" evidence="8">
    <location>
        <begin position="367"/>
        <end position="519"/>
    </location>
</feature>
<keyword evidence="6 7" id="KW-0472">Membrane</keyword>
<evidence type="ECO:0000256" key="4">
    <source>
        <dbReference type="ARBA" id="ARBA00022989"/>
    </source>
</evidence>
<dbReference type="GO" id="GO:0016616">
    <property type="term" value="F:oxidoreductase activity, acting on the CH-OH group of donors, NAD or NADP as acceptor"/>
    <property type="evidence" value="ECO:0007669"/>
    <property type="project" value="InterPro"/>
</dbReference>
<dbReference type="Proteomes" id="UP001202328">
    <property type="component" value="Unassembled WGS sequence"/>
</dbReference>
<evidence type="ECO:0000256" key="1">
    <source>
        <dbReference type="ARBA" id="ARBA00004477"/>
    </source>
</evidence>
<dbReference type="InterPro" id="IPR002225">
    <property type="entry name" value="3Beta_OHSteriod_DH/Estase"/>
</dbReference>
<dbReference type="InterPro" id="IPR050425">
    <property type="entry name" value="NAD(P)_dehydrat-like"/>
</dbReference>
<dbReference type="EMBL" id="JAJJMB010007708">
    <property type="protein sequence ID" value="KAI3928220.1"/>
    <property type="molecule type" value="Genomic_DNA"/>
</dbReference>